<reference evidence="2" key="1">
    <citation type="journal article" date="2019" name="Int. J. Syst. Evol. Microbiol.">
        <title>The Global Catalogue of Microorganisms (GCM) 10K type strain sequencing project: providing services to taxonomists for standard genome sequencing and annotation.</title>
        <authorList>
            <consortium name="The Broad Institute Genomics Platform"/>
            <consortium name="The Broad Institute Genome Sequencing Center for Infectious Disease"/>
            <person name="Wu L."/>
            <person name="Ma J."/>
        </authorList>
    </citation>
    <scope>NUCLEOTIDE SEQUENCE [LARGE SCALE GENOMIC DNA]</scope>
    <source>
        <strain evidence="2">JCM 14368</strain>
    </source>
</reference>
<keyword evidence="2" id="KW-1185">Reference proteome</keyword>
<accession>A0ABP3LYA9</accession>
<organism evidence="1 2">
    <name type="scientific">Deinococcus depolymerans</name>
    <dbReference type="NCBI Taxonomy" id="392408"/>
    <lineage>
        <taxon>Bacteria</taxon>
        <taxon>Thermotogati</taxon>
        <taxon>Deinococcota</taxon>
        <taxon>Deinococci</taxon>
        <taxon>Deinococcales</taxon>
        <taxon>Deinococcaceae</taxon>
        <taxon>Deinococcus</taxon>
    </lineage>
</organism>
<dbReference type="Proteomes" id="UP001500191">
    <property type="component" value="Unassembled WGS sequence"/>
</dbReference>
<gene>
    <name evidence="1" type="ORF">GCM10008937_15080</name>
</gene>
<evidence type="ECO:0000313" key="1">
    <source>
        <dbReference type="EMBL" id="GAA0508244.1"/>
    </source>
</evidence>
<proteinExistence type="predicted"/>
<comment type="caution">
    <text evidence="1">The sequence shown here is derived from an EMBL/GenBank/DDBJ whole genome shotgun (WGS) entry which is preliminary data.</text>
</comment>
<dbReference type="RefSeq" id="WP_343757436.1">
    <property type="nucleotide sequence ID" value="NZ_BAAADB010000012.1"/>
</dbReference>
<protein>
    <submittedName>
        <fullName evidence="1">Uncharacterized protein</fullName>
    </submittedName>
</protein>
<dbReference type="EMBL" id="BAAADB010000012">
    <property type="protein sequence ID" value="GAA0508244.1"/>
    <property type="molecule type" value="Genomic_DNA"/>
</dbReference>
<name>A0ABP3LYA9_9DEIO</name>
<sequence>MEHDETIDLGTDEQEAQVWAGIVQGWTPGTLQVVTIPPICQDYPFWRRWESSGAYAMDFNASDTCESLAVLEAISQRWLSVTQPRTLEHVPSELLHLVPMALSGKIGPVRTRLLREYFATFGALEEAMRKTLEQVGTYSEKYTGMRAAQPPQSATIQAAVRARSTVAMHRKHIDYRARLGPAALQRRYDSVGPSARDLTHQPVFDLFDATQQQAYHPDMAHTLPEIHTEVTAFVQTFADRIREVADSTAPHLPMSTAEPVFFQTFQHSPPTQFLL</sequence>
<evidence type="ECO:0000313" key="2">
    <source>
        <dbReference type="Proteomes" id="UP001500191"/>
    </source>
</evidence>